<proteinExistence type="predicted"/>
<sequence length="157" mass="16448">MPDATELAHEALNQGLRIAVAESLTSGLLCNAVGAAEQASQWFAGGVVAYTVDTKERLLGVEPGTDPCSPQCAVQLAVGVRELLDADIAVSTTGVGGPDSEDGHAPGTVYIGWATADHHGEHLLRLEGDPEEVITEATRRAVRLLTDVVRRQRTVAA</sequence>
<dbReference type="Gene3D" id="3.90.950.20">
    <property type="entry name" value="CinA-like"/>
    <property type="match status" value="1"/>
</dbReference>
<gene>
    <name evidence="2" type="ORF">F6B40_09760</name>
</gene>
<name>A0A5N0TGJ5_9MICO</name>
<dbReference type="InterPro" id="IPR008136">
    <property type="entry name" value="CinA_C"/>
</dbReference>
<feature type="domain" description="CinA C-terminal" evidence="1">
    <location>
        <begin position="5"/>
        <end position="148"/>
    </location>
</feature>
<organism evidence="2 3">
    <name type="scientific">Microbacterium caowuchunii</name>
    <dbReference type="NCBI Taxonomy" id="2614638"/>
    <lineage>
        <taxon>Bacteria</taxon>
        <taxon>Bacillati</taxon>
        <taxon>Actinomycetota</taxon>
        <taxon>Actinomycetes</taxon>
        <taxon>Micrococcales</taxon>
        <taxon>Microbacteriaceae</taxon>
        <taxon>Microbacterium</taxon>
    </lineage>
</organism>
<dbReference type="AlphaFoldDB" id="A0A5N0TGJ5"/>
<keyword evidence="3" id="KW-1185">Reference proteome</keyword>
<comment type="caution">
    <text evidence="2">The sequence shown here is derived from an EMBL/GenBank/DDBJ whole genome shotgun (WGS) entry which is preliminary data.</text>
</comment>
<dbReference type="RefSeq" id="WP_150893500.1">
    <property type="nucleotide sequence ID" value="NZ_VYUY01000012.1"/>
</dbReference>
<dbReference type="NCBIfam" id="TIGR00199">
    <property type="entry name" value="PncC_domain"/>
    <property type="match status" value="1"/>
</dbReference>
<evidence type="ECO:0000313" key="3">
    <source>
        <dbReference type="Proteomes" id="UP000326838"/>
    </source>
</evidence>
<dbReference type="SUPFAM" id="SSF142433">
    <property type="entry name" value="CinA-like"/>
    <property type="match status" value="1"/>
</dbReference>
<dbReference type="EMBL" id="VYUY01000012">
    <property type="protein sequence ID" value="KAA9132976.1"/>
    <property type="molecule type" value="Genomic_DNA"/>
</dbReference>
<evidence type="ECO:0000313" key="2">
    <source>
        <dbReference type="EMBL" id="KAA9132976.1"/>
    </source>
</evidence>
<reference evidence="3" key="1">
    <citation type="submission" date="2019-09" db="EMBL/GenBank/DDBJ databases">
        <title>Mumia zhuanghuii sp. nov. isolated from the intestinal contents of plateau pika (Ochotona curzoniae) in the Qinghai-Tibet plateau of China.</title>
        <authorList>
            <person name="Tian Z."/>
        </authorList>
    </citation>
    <scope>NUCLEOTIDE SEQUENCE [LARGE SCALE GENOMIC DNA]</scope>
    <source>
        <strain evidence="3">L-033</strain>
    </source>
</reference>
<dbReference type="Pfam" id="PF02464">
    <property type="entry name" value="CinA"/>
    <property type="match status" value="1"/>
</dbReference>
<dbReference type="InterPro" id="IPR036653">
    <property type="entry name" value="CinA-like_C"/>
</dbReference>
<dbReference type="Proteomes" id="UP000326838">
    <property type="component" value="Unassembled WGS sequence"/>
</dbReference>
<accession>A0A5N0TGJ5</accession>
<protein>
    <submittedName>
        <fullName evidence="2">CinA family protein</fullName>
    </submittedName>
</protein>
<evidence type="ECO:0000259" key="1">
    <source>
        <dbReference type="Pfam" id="PF02464"/>
    </source>
</evidence>